<sequence>MTADGSTTQLIINPGTGELLSAREQVSGTRPGLFSCVLILERGHATNDTGTPSTQP</sequence>
<accession>A0ABS1Y9C0</accession>
<name>A0ABS1Y9C0_9ACTN</name>
<organism evidence="1 2">
    <name type="scientific">Micromonospora tarensis</name>
    <dbReference type="NCBI Taxonomy" id="2806100"/>
    <lineage>
        <taxon>Bacteria</taxon>
        <taxon>Bacillati</taxon>
        <taxon>Actinomycetota</taxon>
        <taxon>Actinomycetes</taxon>
        <taxon>Micromonosporales</taxon>
        <taxon>Micromonosporaceae</taxon>
        <taxon>Micromonospora</taxon>
    </lineage>
</organism>
<dbReference type="RefSeq" id="WP_203146396.1">
    <property type="nucleotide sequence ID" value="NZ_JAEVHL010000001.1"/>
</dbReference>
<evidence type="ECO:0000313" key="2">
    <source>
        <dbReference type="Proteomes" id="UP000622245"/>
    </source>
</evidence>
<protein>
    <submittedName>
        <fullName evidence="1">Uncharacterized protein</fullName>
    </submittedName>
</protein>
<reference evidence="1 2" key="1">
    <citation type="submission" date="2021-01" db="EMBL/GenBank/DDBJ databases">
        <title>Draft genome sequence of Micromonospora sp. strain STR1s_6.</title>
        <authorList>
            <person name="Karlyshev A."/>
            <person name="Jawad R."/>
        </authorList>
    </citation>
    <scope>NUCLEOTIDE SEQUENCE [LARGE SCALE GENOMIC DNA]</scope>
    <source>
        <strain evidence="1 2">STR1S-6</strain>
    </source>
</reference>
<comment type="caution">
    <text evidence="1">The sequence shown here is derived from an EMBL/GenBank/DDBJ whole genome shotgun (WGS) entry which is preliminary data.</text>
</comment>
<dbReference type="EMBL" id="JAEVHL010000001">
    <property type="protein sequence ID" value="MBM0273958.1"/>
    <property type="molecule type" value="Genomic_DNA"/>
</dbReference>
<proteinExistence type="predicted"/>
<keyword evidence="2" id="KW-1185">Reference proteome</keyword>
<dbReference type="Proteomes" id="UP000622245">
    <property type="component" value="Unassembled WGS sequence"/>
</dbReference>
<evidence type="ECO:0000313" key="1">
    <source>
        <dbReference type="EMBL" id="MBM0273958.1"/>
    </source>
</evidence>
<gene>
    <name evidence="1" type="ORF">JM949_00005</name>
</gene>